<keyword evidence="1" id="KW-1133">Transmembrane helix</keyword>
<dbReference type="InterPro" id="IPR050879">
    <property type="entry name" value="Acyltransferase_3"/>
</dbReference>
<evidence type="ECO:0000259" key="3">
    <source>
        <dbReference type="Pfam" id="PF19040"/>
    </source>
</evidence>
<feature type="transmembrane region" description="Helical" evidence="1">
    <location>
        <begin position="87"/>
        <end position="107"/>
    </location>
</feature>
<keyword evidence="1" id="KW-0812">Transmembrane</keyword>
<dbReference type="InterPro" id="IPR002656">
    <property type="entry name" value="Acyl_transf_3_dom"/>
</dbReference>
<dbReference type="EMBL" id="CP099837">
    <property type="protein sequence ID" value="USY21092.1"/>
    <property type="molecule type" value="Genomic_DNA"/>
</dbReference>
<evidence type="ECO:0000313" key="4">
    <source>
        <dbReference type="EMBL" id="USY21092.1"/>
    </source>
</evidence>
<keyword evidence="5" id="KW-1185">Reference proteome</keyword>
<name>A0ABY5D9R8_9ACTN</name>
<evidence type="ECO:0000256" key="1">
    <source>
        <dbReference type="SAM" id="Phobius"/>
    </source>
</evidence>
<feature type="transmembrane region" description="Helical" evidence="1">
    <location>
        <begin position="41"/>
        <end position="66"/>
    </location>
</feature>
<evidence type="ECO:0000259" key="2">
    <source>
        <dbReference type="Pfam" id="PF01757"/>
    </source>
</evidence>
<gene>
    <name evidence="4" type="ORF">NE857_05480</name>
</gene>
<dbReference type="GO" id="GO:0016746">
    <property type="term" value="F:acyltransferase activity"/>
    <property type="evidence" value="ECO:0007669"/>
    <property type="project" value="UniProtKB-KW"/>
</dbReference>
<feature type="domain" description="Acyltransferase 3" evidence="2">
    <location>
        <begin position="24"/>
        <end position="352"/>
    </location>
</feature>
<feature type="transmembrane region" description="Helical" evidence="1">
    <location>
        <begin position="185"/>
        <end position="203"/>
    </location>
</feature>
<feature type="transmembrane region" description="Helical" evidence="1">
    <location>
        <begin position="372"/>
        <end position="393"/>
    </location>
</feature>
<evidence type="ECO:0000313" key="5">
    <source>
        <dbReference type="Proteomes" id="UP001055940"/>
    </source>
</evidence>
<dbReference type="PANTHER" id="PTHR23028">
    <property type="entry name" value="ACETYLTRANSFERASE"/>
    <property type="match status" value="1"/>
</dbReference>
<feature type="transmembrane region" description="Helical" evidence="1">
    <location>
        <begin position="331"/>
        <end position="351"/>
    </location>
</feature>
<feature type="transmembrane region" description="Helical" evidence="1">
    <location>
        <begin position="273"/>
        <end position="294"/>
    </location>
</feature>
<dbReference type="PANTHER" id="PTHR23028:SF53">
    <property type="entry name" value="ACYL_TRANSF_3 DOMAIN-CONTAINING PROTEIN"/>
    <property type="match status" value="1"/>
</dbReference>
<keyword evidence="4" id="KW-0012">Acyltransferase</keyword>
<dbReference type="Proteomes" id="UP001055940">
    <property type="component" value="Chromosome"/>
</dbReference>
<feature type="transmembrane region" description="Helical" evidence="1">
    <location>
        <begin position="218"/>
        <end position="238"/>
    </location>
</feature>
<sequence length="677" mass="74157">MKEAVSAAPLSKRQIPVGGGYRPEIQGLRGVAVMLVAVYHIWFGTVSGGVDVFLLVTGFLITGSLVRSVERRGRIGFLAFWSKLAKRLLPTMAIVLAGVMVATYLWLPASRWRDVLSEVVASALYYENWALALNSVDYLANNDDASPLQHIWSLSIQGQFYVIAPLLITLAVLLATRVGWDTRRVLMGALGTLFAASLTYSVIVTEANQRWAYFDTGARLWELALGGLLALLLPYLDLPRRLRIVLGWLGLTALVLCGALIPVSTMFPGYVALWPTGAAVLVILAGTTGSKWAVDRWLVSRPLSVVADLSYSLYLWHWPVLVFYLQVTERTMPSLTGGFYVLGTSFVLAWITNKLVTDRVERFTPKRPGNGWNWGIAAGFMAPVLVATGLWSVTQNMEQRRLEELASDLGNYPGAAVLVDAEMAAALPAAPVYPDPAGPADVPSIYADGCDARLSGANAIVCEFGDESSEHVIALVGASRTAHWFPPLLEIVEEAGWRLVNITKSGCQLSTDPPKRDGEIFNECLQWREEAMAELDRIRPDVVVTSSTRATAAGEVVQDGFVERWEELDEMSIDVIGIRDLPRRSESVPDCLGSRNPEECVESAYRTQKRVDPTQELDHVPDNVTFVDLTGNVCPDGECPAVLGNVMVYSDATHMTATFSRTLAPVLEKELRQATGW</sequence>
<feature type="transmembrane region" description="Helical" evidence="1">
    <location>
        <begin position="160"/>
        <end position="178"/>
    </location>
</feature>
<keyword evidence="4" id="KW-0808">Transferase</keyword>
<dbReference type="RefSeq" id="WP_254420044.1">
    <property type="nucleotide sequence ID" value="NZ_BAAAJB010000044.1"/>
</dbReference>
<feature type="transmembrane region" description="Helical" evidence="1">
    <location>
        <begin position="306"/>
        <end position="325"/>
    </location>
</feature>
<dbReference type="Pfam" id="PF01757">
    <property type="entry name" value="Acyl_transf_3"/>
    <property type="match status" value="1"/>
</dbReference>
<organism evidence="4 5">
    <name type="scientific">Nocardiopsis exhalans</name>
    <dbReference type="NCBI Taxonomy" id="163604"/>
    <lineage>
        <taxon>Bacteria</taxon>
        <taxon>Bacillati</taxon>
        <taxon>Actinomycetota</taxon>
        <taxon>Actinomycetes</taxon>
        <taxon>Streptosporangiales</taxon>
        <taxon>Nocardiopsidaceae</taxon>
        <taxon>Nocardiopsis</taxon>
    </lineage>
</organism>
<reference evidence="4" key="1">
    <citation type="submission" date="2022-06" db="EMBL/GenBank/DDBJ databases">
        <authorList>
            <person name="Ping M."/>
        </authorList>
    </citation>
    <scope>NUCLEOTIDE SEQUENCE</scope>
    <source>
        <strain evidence="4">JCM11759T</strain>
    </source>
</reference>
<dbReference type="InterPro" id="IPR043968">
    <property type="entry name" value="SGNH"/>
</dbReference>
<proteinExistence type="predicted"/>
<keyword evidence="1" id="KW-0472">Membrane</keyword>
<accession>A0ABY5D9R8</accession>
<feature type="domain" description="SGNH" evidence="3">
    <location>
        <begin position="459"/>
        <end position="668"/>
    </location>
</feature>
<feature type="transmembrane region" description="Helical" evidence="1">
    <location>
        <begin position="245"/>
        <end position="267"/>
    </location>
</feature>
<protein>
    <submittedName>
        <fullName evidence="4">Acyltransferase</fullName>
    </submittedName>
</protein>
<dbReference type="Pfam" id="PF19040">
    <property type="entry name" value="SGNH"/>
    <property type="match status" value="1"/>
</dbReference>